<dbReference type="InterPro" id="IPR045286">
    <property type="entry name" value="FBS1-like"/>
</dbReference>
<dbReference type="RefSeq" id="XP_010446851.1">
    <property type="nucleotide sequence ID" value="XM_010448549.2"/>
</dbReference>
<accession>A0ABM0UV85</accession>
<feature type="region of interest" description="Disordered" evidence="1">
    <location>
        <begin position="1"/>
        <end position="22"/>
    </location>
</feature>
<sequence length="308" mass="34649">MGKVSPKDLDSKTSVRKKKLKGSTNKYLKPGALVHLCYSKASAVKSCHDLGKKRVPVFDTTTKHARTNNNNKLAVEHLGSPKSPLISSPVNVVKRSAVVRPMKFDDIQVESKKSPLMLSSPMGIVMQNTLLRTPKTPQADPCNSDSLLESLPMDLLVKIVCHLHHDQLKAVFHVSQRIRKATMLARQYHFNYTTPDRSRQEMLSVMTPMPINRWPFRSIGDVNPRMVSSPHTPKAPKHAPRPPLRTKLSEMKQITAVLFQDQATFPSRCIVPSVLQRPSLFKPMAPKHPRVLFYEDELCQAVAQNNLT</sequence>
<evidence type="ECO:0000313" key="3">
    <source>
        <dbReference type="RefSeq" id="XP_010446850.1"/>
    </source>
</evidence>
<reference evidence="3 4" key="3">
    <citation type="submission" date="2025-05" db="UniProtKB">
        <authorList>
            <consortium name="RefSeq"/>
        </authorList>
    </citation>
    <scope>IDENTIFICATION</scope>
    <source>
        <tissue evidence="3 4">Leaf</tissue>
    </source>
</reference>
<dbReference type="GeneID" id="104729592"/>
<dbReference type="PANTHER" id="PTHR34049">
    <property type="entry name" value="F-BOX PROTEIN SKIP27"/>
    <property type="match status" value="1"/>
</dbReference>
<reference evidence="2" key="1">
    <citation type="journal article" date="1997" name="Nucleic Acids Res.">
        <title>tRNAscan-SE: a program for improved detection of transfer RNA genes in genomic sequence.</title>
        <authorList>
            <person name="Lowe T.M."/>
            <person name="Eddy S.R."/>
        </authorList>
    </citation>
    <scope>NUCLEOTIDE SEQUENCE [LARGE SCALE GENOMIC DNA]</scope>
    <source>
        <strain evidence="2">r\DH55</strain>
    </source>
</reference>
<keyword evidence="2" id="KW-1185">Reference proteome</keyword>
<feature type="compositionally biased region" description="Basic and acidic residues" evidence="1">
    <location>
        <begin position="1"/>
        <end position="13"/>
    </location>
</feature>
<reference evidence="2" key="2">
    <citation type="journal article" date="2014" name="Nat. Commun.">
        <title>The emerging biofuel crop Camelina sativa retains a highly undifferentiated hexaploid genome structure.</title>
        <authorList>
            <person name="Kagale S."/>
            <person name="Koh C."/>
            <person name="Nixon J."/>
            <person name="Bollina V."/>
            <person name="Clarke W.E."/>
            <person name="Tuteja R."/>
            <person name="Spillane C."/>
            <person name="Robinson S.J."/>
            <person name="Links M.G."/>
            <person name="Clarke C."/>
            <person name="Higgins E.E."/>
            <person name="Huebert T."/>
            <person name="Sharpe A.G."/>
            <person name="Parkin I.A."/>
        </authorList>
    </citation>
    <scope>NUCLEOTIDE SEQUENCE [LARGE SCALE GENOMIC DNA]</scope>
    <source>
        <strain evidence="2">r\DH55</strain>
    </source>
</reference>
<dbReference type="Proteomes" id="UP000694864">
    <property type="component" value="Chromosome 12"/>
</dbReference>
<evidence type="ECO:0000256" key="1">
    <source>
        <dbReference type="SAM" id="MobiDB-lite"/>
    </source>
</evidence>
<gene>
    <name evidence="3 4" type="primary">LOC104729592</name>
</gene>
<proteinExistence type="predicted"/>
<name>A0ABM0UV85_CAMSA</name>
<dbReference type="RefSeq" id="XP_010446850.1">
    <property type="nucleotide sequence ID" value="XM_010448548.2"/>
</dbReference>
<protein>
    <submittedName>
        <fullName evidence="3 4">F-box protein At4g35930</fullName>
    </submittedName>
</protein>
<dbReference type="PANTHER" id="PTHR34049:SF2">
    <property type="entry name" value="F-BOX DOMAIN CONTAINING PROTEIN, EXPRESSED"/>
    <property type="match status" value="1"/>
</dbReference>
<evidence type="ECO:0000313" key="2">
    <source>
        <dbReference type="Proteomes" id="UP000694864"/>
    </source>
</evidence>
<evidence type="ECO:0000313" key="4">
    <source>
        <dbReference type="RefSeq" id="XP_010446851.1"/>
    </source>
</evidence>
<organism evidence="2 3">
    <name type="scientific">Camelina sativa</name>
    <name type="common">False flax</name>
    <name type="synonym">Myagrum sativum</name>
    <dbReference type="NCBI Taxonomy" id="90675"/>
    <lineage>
        <taxon>Eukaryota</taxon>
        <taxon>Viridiplantae</taxon>
        <taxon>Streptophyta</taxon>
        <taxon>Embryophyta</taxon>
        <taxon>Tracheophyta</taxon>
        <taxon>Spermatophyta</taxon>
        <taxon>Magnoliopsida</taxon>
        <taxon>eudicotyledons</taxon>
        <taxon>Gunneridae</taxon>
        <taxon>Pentapetalae</taxon>
        <taxon>rosids</taxon>
        <taxon>malvids</taxon>
        <taxon>Brassicales</taxon>
        <taxon>Brassicaceae</taxon>
        <taxon>Camelineae</taxon>
        <taxon>Camelina</taxon>
    </lineage>
</organism>